<evidence type="ECO:0000313" key="3">
    <source>
        <dbReference type="Proteomes" id="UP000783287"/>
    </source>
</evidence>
<accession>A0A955L5D4</accession>
<reference evidence="2" key="2">
    <citation type="journal article" date="2021" name="Microbiome">
        <title>Successional dynamics and alternative stable states in a saline activated sludge microbial community over 9 years.</title>
        <authorList>
            <person name="Wang Y."/>
            <person name="Ye J."/>
            <person name="Ju F."/>
            <person name="Liu L."/>
            <person name="Boyd J.A."/>
            <person name="Deng Y."/>
            <person name="Parks D.H."/>
            <person name="Jiang X."/>
            <person name="Yin X."/>
            <person name="Woodcroft B.J."/>
            <person name="Tyson G.W."/>
            <person name="Hugenholtz P."/>
            <person name="Polz M.F."/>
            <person name="Zhang T."/>
        </authorList>
    </citation>
    <scope>NUCLEOTIDE SEQUENCE</scope>
    <source>
        <strain evidence="2">HKST-UBA14</strain>
    </source>
</reference>
<feature type="transmembrane region" description="Helical" evidence="1">
    <location>
        <begin position="33"/>
        <end position="51"/>
    </location>
</feature>
<dbReference type="AlphaFoldDB" id="A0A955L5D4"/>
<keyword evidence="1" id="KW-1133">Transmembrane helix</keyword>
<feature type="transmembrane region" description="Helical" evidence="1">
    <location>
        <begin position="90"/>
        <end position="109"/>
    </location>
</feature>
<gene>
    <name evidence="2" type="ORF">KC909_03190</name>
</gene>
<evidence type="ECO:0000256" key="1">
    <source>
        <dbReference type="SAM" id="Phobius"/>
    </source>
</evidence>
<dbReference type="EMBL" id="JAGQLK010000057">
    <property type="protein sequence ID" value="MCA9383344.1"/>
    <property type="molecule type" value="Genomic_DNA"/>
</dbReference>
<organism evidence="2 3">
    <name type="scientific">Candidatus Dojkabacteria bacterium</name>
    <dbReference type="NCBI Taxonomy" id="2099670"/>
    <lineage>
        <taxon>Bacteria</taxon>
        <taxon>Candidatus Dojkabacteria</taxon>
    </lineage>
</organism>
<comment type="caution">
    <text evidence="2">The sequence shown here is derived from an EMBL/GenBank/DDBJ whole genome shotgun (WGS) entry which is preliminary data.</text>
</comment>
<sequence length="111" mass="11850">MHNLRIDVEDLISFGAATAGTAVYVYQNHPMSLMPLALVVGVLAIVLGKLLEALIGPIISFLFRLVIVWCVVSIVVGLILSVLPFNTSTVISYLIKLLVTVGIVALMSATD</sequence>
<evidence type="ECO:0000313" key="2">
    <source>
        <dbReference type="EMBL" id="MCA9383344.1"/>
    </source>
</evidence>
<proteinExistence type="predicted"/>
<name>A0A955L5D4_9BACT</name>
<protein>
    <submittedName>
        <fullName evidence="2">Uncharacterized protein</fullName>
    </submittedName>
</protein>
<reference evidence="2" key="1">
    <citation type="submission" date="2020-04" db="EMBL/GenBank/DDBJ databases">
        <authorList>
            <person name="Zhang T."/>
        </authorList>
    </citation>
    <scope>NUCLEOTIDE SEQUENCE</scope>
    <source>
        <strain evidence="2">HKST-UBA14</strain>
    </source>
</reference>
<feature type="transmembrane region" description="Helical" evidence="1">
    <location>
        <begin position="63"/>
        <end position="84"/>
    </location>
</feature>
<keyword evidence="1" id="KW-0812">Transmembrane</keyword>
<dbReference type="Proteomes" id="UP000783287">
    <property type="component" value="Unassembled WGS sequence"/>
</dbReference>
<keyword evidence="1" id="KW-0472">Membrane</keyword>